<dbReference type="InterPro" id="IPR029063">
    <property type="entry name" value="SAM-dependent_MTases_sf"/>
</dbReference>
<evidence type="ECO:0000256" key="1">
    <source>
        <dbReference type="SAM" id="SignalP"/>
    </source>
</evidence>
<dbReference type="Gene3D" id="3.40.50.150">
    <property type="entry name" value="Vaccinia Virus protein VP39"/>
    <property type="match status" value="1"/>
</dbReference>
<dbReference type="SUPFAM" id="SSF53335">
    <property type="entry name" value="S-adenosyl-L-methionine-dependent methyltransferases"/>
    <property type="match status" value="1"/>
</dbReference>
<reference evidence="2" key="1">
    <citation type="submission" date="2021-02" db="EMBL/GenBank/DDBJ databases">
        <authorList>
            <person name="Dougan E. K."/>
            <person name="Rhodes N."/>
            <person name="Thang M."/>
            <person name="Chan C."/>
        </authorList>
    </citation>
    <scope>NUCLEOTIDE SEQUENCE</scope>
</reference>
<evidence type="ECO:0000313" key="2">
    <source>
        <dbReference type="EMBL" id="CAE7230449.1"/>
    </source>
</evidence>
<evidence type="ECO:0008006" key="4">
    <source>
        <dbReference type="Google" id="ProtNLM"/>
    </source>
</evidence>
<name>A0A812KMT8_9DINO</name>
<proteinExistence type="predicted"/>
<accession>A0A812KMT8</accession>
<keyword evidence="3" id="KW-1185">Reference proteome</keyword>
<sequence length="391" mass="44261">MPWMPWTPWFALVAFATGWPDHRELSIETLQGGHSSPRYKQDIIKLFRSQRFGRSTAMDIGAGTGYTTAALAVNFGTVLATETYWTLAESAGKGYHLDAGNLTKRDGSVPANIVRLNLDAKLPYSFAILVEQNITAAVIDAQHDFTSIARETFVVLRYVPCCVETIVYHDYCDNEVHRSIQYFVEAGLLTFRTFVGTRTPPVWCNDPALHSYRPEAVAMRVLRHRPDFRTKLEALHRLWIGKEAFSLSSVSNDLDGSRWLLVTANKQLRLLTLRFYPHTCDWRHIEDLDRATDLQQFFRSSSAMLASLSVRNLPLVIIRQQGHSSYVIGEVDREMKLISLDVSSLAGFKTAMGFRVGQWNSELLRLLDHFMHVDGALSTASSAWRDALFGR</sequence>
<feature type="chain" id="PRO_5032644385" description="Methyltransferase domain-containing protein" evidence="1">
    <location>
        <begin position="19"/>
        <end position="391"/>
    </location>
</feature>
<gene>
    <name evidence="2" type="ORF">SNAT2548_LOCUS9361</name>
</gene>
<dbReference type="AlphaFoldDB" id="A0A812KMT8"/>
<evidence type="ECO:0000313" key="3">
    <source>
        <dbReference type="Proteomes" id="UP000604046"/>
    </source>
</evidence>
<keyword evidence="1" id="KW-0732">Signal</keyword>
<feature type="signal peptide" evidence="1">
    <location>
        <begin position="1"/>
        <end position="18"/>
    </location>
</feature>
<organism evidence="2 3">
    <name type="scientific">Symbiodinium natans</name>
    <dbReference type="NCBI Taxonomy" id="878477"/>
    <lineage>
        <taxon>Eukaryota</taxon>
        <taxon>Sar</taxon>
        <taxon>Alveolata</taxon>
        <taxon>Dinophyceae</taxon>
        <taxon>Suessiales</taxon>
        <taxon>Symbiodiniaceae</taxon>
        <taxon>Symbiodinium</taxon>
    </lineage>
</organism>
<dbReference type="EMBL" id="CAJNDS010000724">
    <property type="protein sequence ID" value="CAE7230449.1"/>
    <property type="molecule type" value="Genomic_DNA"/>
</dbReference>
<dbReference type="Proteomes" id="UP000604046">
    <property type="component" value="Unassembled WGS sequence"/>
</dbReference>
<protein>
    <recommendedName>
        <fullName evidence="4">Methyltransferase domain-containing protein</fullName>
    </recommendedName>
</protein>
<comment type="caution">
    <text evidence="2">The sequence shown here is derived from an EMBL/GenBank/DDBJ whole genome shotgun (WGS) entry which is preliminary data.</text>
</comment>